<evidence type="ECO:0000256" key="2">
    <source>
        <dbReference type="ARBA" id="ARBA00009802"/>
    </source>
</evidence>
<protein>
    <submittedName>
        <fullName evidence="6">Cyanase</fullName>
    </submittedName>
</protein>
<accession>A0A1Y1WD21</accession>
<dbReference type="SMART" id="SM01116">
    <property type="entry name" value="Cyanate_lyase"/>
    <property type="match status" value="1"/>
</dbReference>
<dbReference type="RefSeq" id="XP_040744800.1">
    <property type="nucleotide sequence ID" value="XM_040883231.1"/>
</dbReference>
<sequence length="156" mass="17284">MDPLNSTLSPACTKLLHEKTRRRLTFSEISRHLGHDEVWTAALFYGRATPTLKDIHLLADLLNLSPETLEEDFKTAGPPQREVAVAAGTTTDPVLYPFQEAISLYGPAVRSVIVEKLGDGAVSAPHMKVRVERVARGKTADVRLVLESKYVAYQSW</sequence>
<dbReference type="PANTHER" id="PTHR34186:SF2">
    <property type="entry name" value="CYANATE HYDRATASE"/>
    <property type="match status" value="1"/>
</dbReference>
<evidence type="ECO:0000313" key="7">
    <source>
        <dbReference type="Proteomes" id="UP000193922"/>
    </source>
</evidence>
<dbReference type="Gene3D" id="3.30.1160.10">
    <property type="entry name" value="Cyanate lyase, C-terminal domain"/>
    <property type="match status" value="1"/>
</dbReference>
<proteinExistence type="inferred from homology"/>
<dbReference type="GO" id="GO:0003677">
    <property type="term" value="F:DNA binding"/>
    <property type="evidence" value="ECO:0007669"/>
    <property type="project" value="InterPro"/>
</dbReference>
<organism evidence="6 7">
    <name type="scientific">Linderina pennispora</name>
    <dbReference type="NCBI Taxonomy" id="61395"/>
    <lineage>
        <taxon>Eukaryota</taxon>
        <taxon>Fungi</taxon>
        <taxon>Fungi incertae sedis</taxon>
        <taxon>Zoopagomycota</taxon>
        <taxon>Kickxellomycotina</taxon>
        <taxon>Kickxellomycetes</taxon>
        <taxon>Kickxellales</taxon>
        <taxon>Kickxellaceae</taxon>
        <taxon>Linderina</taxon>
    </lineage>
</organism>
<dbReference type="STRING" id="61395.A0A1Y1WD21"/>
<evidence type="ECO:0000256" key="1">
    <source>
        <dbReference type="ARBA" id="ARBA00003561"/>
    </source>
</evidence>
<dbReference type="InterPro" id="IPR010982">
    <property type="entry name" value="Lambda_DNA-bd_dom_sf"/>
</dbReference>
<dbReference type="Proteomes" id="UP000193922">
    <property type="component" value="Unassembled WGS sequence"/>
</dbReference>
<evidence type="ECO:0000256" key="4">
    <source>
        <dbReference type="ARBA" id="ARBA00035107"/>
    </source>
</evidence>
<keyword evidence="7" id="KW-1185">Reference proteome</keyword>
<dbReference type="AlphaFoldDB" id="A0A1Y1WD21"/>
<evidence type="ECO:0000259" key="5">
    <source>
        <dbReference type="PROSITE" id="PS50943"/>
    </source>
</evidence>
<comment type="similarity">
    <text evidence="2">Belongs to the MBF1 family.</text>
</comment>
<dbReference type="GO" id="GO:0008824">
    <property type="term" value="F:cyanate hydratase activity"/>
    <property type="evidence" value="ECO:0007669"/>
    <property type="project" value="InterPro"/>
</dbReference>
<evidence type="ECO:0000313" key="6">
    <source>
        <dbReference type="EMBL" id="ORX71285.1"/>
    </source>
</evidence>
<dbReference type="InterPro" id="IPR001387">
    <property type="entry name" value="Cro/C1-type_HTH"/>
</dbReference>
<comment type="caution">
    <text evidence="6">The sequence shown here is derived from an EMBL/GenBank/DDBJ whole genome shotgun (WGS) entry which is preliminary data.</text>
</comment>
<comment type="function">
    <text evidence="4">Transcriptional coactivator that stimulates GCN4-dependent transcriptional activity by bridging the DNA-binding region of GCN4 and TBP (SPT15), thereby recruiting TBP to GCN4-bound promoters. Involved in induction of the ribosome quality control (RQC) pathway; a pathway that degrades nascent peptide chains during problematic translation. Required to prevent stalled ribosomes from frameshifting.</text>
</comment>
<dbReference type="InterPro" id="IPR003712">
    <property type="entry name" value="Cyanate_lyase_C"/>
</dbReference>
<comment type="function">
    <text evidence="1">Catalyzes the reaction of cyanate with bicarbonate to produce ammonia and carbon dioxide.</text>
</comment>
<dbReference type="EMBL" id="MCFD01000004">
    <property type="protein sequence ID" value="ORX71285.1"/>
    <property type="molecule type" value="Genomic_DNA"/>
</dbReference>
<reference evidence="6 7" key="1">
    <citation type="submission" date="2016-07" db="EMBL/GenBank/DDBJ databases">
        <title>Pervasive Adenine N6-methylation of Active Genes in Fungi.</title>
        <authorList>
            <consortium name="DOE Joint Genome Institute"/>
            <person name="Mondo S.J."/>
            <person name="Dannebaum R.O."/>
            <person name="Kuo R.C."/>
            <person name="Labutti K."/>
            <person name="Haridas S."/>
            <person name="Kuo A."/>
            <person name="Salamov A."/>
            <person name="Ahrendt S.R."/>
            <person name="Lipzen A."/>
            <person name="Sullivan W."/>
            <person name="Andreopoulos W.B."/>
            <person name="Clum A."/>
            <person name="Lindquist E."/>
            <person name="Daum C."/>
            <person name="Ramamoorthy G.K."/>
            <person name="Gryganskyi A."/>
            <person name="Culley D."/>
            <person name="Magnuson J.K."/>
            <person name="James T.Y."/>
            <person name="O'Malley M.A."/>
            <person name="Stajich J.E."/>
            <person name="Spatafora J.W."/>
            <person name="Visel A."/>
            <person name="Grigoriev I.V."/>
        </authorList>
    </citation>
    <scope>NUCLEOTIDE SEQUENCE [LARGE SCALE GENOMIC DNA]</scope>
    <source>
        <strain evidence="6 7">ATCC 12442</strain>
    </source>
</reference>
<dbReference type="InterPro" id="IPR036581">
    <property type="entry name" value="Cyanate_lyase_C_sf"/>
</dbReference>
<feature type="domain" description="HTH cro/C1-type" evidence="5">
    <location>
        <begin position="46"/>
        <end position="69"/>
    </location>
</feature>
<dbReference type="PROSITE" id="PS50943">
    <property type="entry name" value="HTH_CROC1"/>
    <property type="match status" value="1"/>
</dbReference>
<dbReference type="PANTHER" id="PTHR34186">
    <property type="entry name" value="CYANATE HYDRATASE"/>
    <property type="match status" value="1"/>
</dbReference>
<dbReference type="Gene3D" id="1.10.260.40">
    <property type="entry name" value="lambda repressor-like DNA-binding domains"/>
    <property type="match status" value="1"/>
</dbReference>
<dbReference type="SUPFAM" id="SSF55234">
    <property type="entry name" value="Cyanase C-terminal domain"/>
    <property type="match status" value="1"/>
</dbReference>
<name>A0A1Y1WD21_9FUNG</name>
<gene>
    <name evidence="6" type="ORF">DL89DRAFT_122864</name>
</gene>
<dbReference type="OrthoDB" id="10019422at2759"/>
<dbReference type="SUPFAM" id="SSF47413">
    <property type="entry name" value="lambda repressor-like DNA-binding domains"/>
    <property type="match status" value="1"/>
</dbReference>
<dbReference type="InterPro" id="IPR008076">
    <property type="entry name" value="Cyanase"/>
</dbReference>
<dbReference type="GeneID" id="63799879"/>
<dbReference type="PRINTS" id="PR01693">
    <property type="entry name" value="CYANASE"/>
</dbReference>
<dbReference type="Pfam" id="PF02560">
    <property type="entry name" value="Cyanate_lyase"/>
    <property type="match status" value="1"/>
</dbReference>
<evidence type="ECO:0000256" key="3">
    <source>
        <dbReference type="ARBA" id="ARBA00023239"/>
    </source>
</evidence>
<keyword evidence="3" id="KW-0456">Lyase</keyword>